<reference evidence="1" key="1">
    <citation type="submission" date="2019-08" db="EMBL/GenBank/DDBJ databases">
        <authorList>
            <person name="Kucharzyk K."/>
            <person name="Murdoch R.W."/>
            <person name="Higgins S."/>
            <person name="Loffler F."/>
        </authorList>
    </citation>
    <scope>NUCLEOTIDE SEQUENCE</scope>
</reference>
<proteinExistence type="predicted"/>
<dbReference type="AlphaFoldDB" id="A0A645BYT8"/>
<name>A0A645BYT8_9ZZZZ</name>
<accession>A0A645BYT8</accession>
<evidence type="ECO:0000313" key="1">
    <source>
        <dbReference type="EMBL" id="MPM70696.1"/>
    </source>
</evidence>
<organism evidence="1">
    <name type="scientific">bioreactor metagenome</name>
    <dbReference type="NCBI Taxonomy" id="1076179"/>
    <lineage>
        <taxon>unclassified sequences</taxon>
        <taxon>metagenomes</taxon>
        <taxon>ecological metagenomes</taxon>
    </lineage>
</organism>
<sequence length="116" mass="12715">MFHFHPKRLTDQSKLCSLIHARQSIIQRDLIADLVIYNGAATVAEEETTNVFGKLGAVVSVAADASVAGGDVTGFTQQIFDQVNGQHYALRFVGHIHVQVVDGTMRVGRLFRGKLH</sequence>
<dbReference type="EMBL" id="VSSQ01023625">
    <property type="protein sequence ID" value="MPM70696.1"/>
    <property type="molecule type" value="Genomic_DNA"/>
</dbReference>
<gene>
    <name evidence="1" type="ORF">SDC9_117653</name>
</gene>
<protein>
    <submittedName>
        <fullName evidence="1">Uncharacterized protein</fullName>
    </submittedName>
</protein>
<comment type="caution">
    <text evidence="1">The sequence shown here is derived from an EMBL/GenBank/DDBJ whole genome shotgun (WGS) entry which is preliminary data.</text>
</comment>